<name>A0A7Z0J2Z3_9MICC</name>
<dbReference type="Pfam" id="PF00497">
    <property type="entry name" value="SBP_bac_3"/>
    <property type="match status" value="1"/>
</dbReference>
<gene>
    <name evidence="4" type="ORF">HNR11_001339</name>
</gene>
<keyword evidence="1 2" id="KW-0732">Signal</keyword>
<dbReference type="PANTHER" id="PTHR35936">
    <property type="entry name" value="MEMBRANE-BOUND LYTIC MUREIN TRANSGLYCOSYLASE F"/>
    <property type="match status" value="1"/>
</dbReference>
<reference evidence="4 5" key="1">
    <citation type="submission" date="2020-07" db="EMBL/GenBank/DDBJ databases">
        <title>Sequencing the genomes of 1000 actinobacteria strains.</title>
        <authorList>
            <person name="Klenk H.-P."/>
        </authorList>
    </citation>
    <scope>NUCLEOTIDE SEQUENCE [LARGE SCALE GENOMIC DNA]</scope>
    <source>
        <strain evidence="4 5">DSM 15664</strain>
    </source>
</reference>
<protein>
    <submittedName>
        <fullName evidence="4">Polar amino acid transport system substrate-binding protein</fullName>
    </submittedName>
</protein>
<dbReference type="SUPFAM" id="SSF53850">
    <property type="entry name" value="Periplasmic binding protein-like II"/>
    <property type="match status" value="1"/>
</dbReference>
<evidence type="ECO:0000313" key="4">
    <source>
        <dbReference type="EMBL" id="NYJ16805.1"/>
    </source>
</evidence>
<evidence type="ECO:0000259" key="3">
    <source>
        <dbReference type="SMART" id="SM00062"/>
    </source>
</evidence>
<feature type="chain" id="PRO_5030984826" evidence="2">
    <location>
        <begin position="27"/>
        <end position="300"/>
    </location>
</feature>
<dbReference type="RefSeq" id="WP_246310343.1">
    <property type="nucleotide sequence ID" value="NZ_BAAALK010000002.1"/>
</dbReference>
<dbReference type="PANTHER" id="PTHR35936:SF17">
    <property type="entry name" value="ARGININE-BINDING EXTRACELLULAR PROTEIN ARTP"/>
    <property type="match status" value="1"/>
</dbReference>
<feature type="signal peptide" evidence="2">
    <location>
        <begin position="1"/>
        <end position="26"/>
    </location>
</feature>
<evidence type="ECO:0000256" key="1">
    <source>
        <dbReference type="ARBA" id="ARBA00022729"/>
    </source>
</evidence>
<feature type="domain" description="Solute-binding protein family 3/N-terminal" evidence="3">
    <location>
        <begin position="43"/>
        <end position="274"/>
    </location>
</feature>
<dbReference type="EMBL" id="JACCFQ010000001">
    <property type="protein sequence ID" value="NYJ16805.1"/>
    <property type="molecule type" value="Genomic_DNA"/>
</dbReference>
<dbReference type="PROSITE" id="PS51257">
    <property type="entry name" value="PROKAR_LIPOPROTEIN"/>
    <property type="match status" value="1"/>
</dbReference>
<proteinExistence type="predicted"/>
<dbReference type="Gene3D" id="3.40.190.10">
    <property type="entry name" value="Periplasmic binding protein-like II"/>
    <property type="match status" value="2"/>
</dbReference>
<sequence>MMKKTSMAVRAGAVSAAALLALTACGDGDEGANGEADGGGEDVITVAINGEEPYSYMTEEGEQEGATIALAEEIFGEMGYTVEAELVPDWDSLIPGLGAGRYDAVSAGMSITPERCSEASFAEPEIMYTTALLVEEGNPYGVENLNDVAEAMESGEDLTLATLSSGIEASYVDELGIDAEGVGSPDDGMDMVTGGRADVFALTAISLNAMAGDTEGVEVTEGFVHDMDGTLQYGAGSTVFPQGSEMLEEYNEHLAELKESGELLEIIGEYGFTEAEIPPADLTAEALCEGDLESLQDIED</sequence>
<organism evidence="4 5">
    <name type="scientific">Nesterenkonia sandarakina</name>
    <dbReference type="NCBI Taxonomy" id="272918"/>
    <lineage>
        <taxon>Bacteria</taxon>
        <taxon>Bacillati</taxon>
        <taxon>Actinomycetota</taxon>
        <taxon>Actinomycetes</taxon>
        <taxon>Micrococcales</taxon>
        <taxon>Micrococcaceae</taxon>
        <taxon>Nesterenkonia</taxon>
    </lineage>
</organism>
<dbReference type="AlphaFoldDB" id="A0A7Z0J2Z3"/>
<evidence type="ECO:0000313" key="5">
    <source>
        <dbReference type="Proteomes" id="UP000560069"/>
    </source>
</evidence>
<keyword evidence="5" id="KW-1185">Reference proteome</keyword>
<dbReference type="Proteomes" id="UP000560069">
    <property type="component" value="Unassembled WGS sequence"/>
</dbReference>
<accession>A0A7Z0J2Z3</accession>
<comment type="caution">
    <text evidence="4">The sequence shown here is derived from an EMBL/GenBank/DDBJ whole genome shotgun (WGS) entry which is preliminary data.</text>
</comment>
<dbReference type="SMART" id="SM00062">
    <property type="entry name" value="PBPb"/>
    <property type="match status" value="1"/>
</dbReference>
<dbReference type="InterPro" id="IPR001638">
    <property type="entry name" value="Solute-binding_3/MltF_N"/>
</dbReference>
<evidence type="ECO:0000256" key="2">
    <source>
        <dbReference type="SAM" id="SignalP"/>
    </source>
</evidence>